<evidence type="ECO:0000259" key="3">
    <source>
        <dbReference type="PROSITE" id="PS51782"/>
    </source>
</evidence>
<feature type="compositionally biased region" description="Polar residues" evidence="1">
    <location>
        <begin position="332"/>
        <end position="352"/>
    </location>
</feature>
<dbReference type="SMART" id="SM00257">
    <property type="entry name" value="LysM"/>
    <property type="match status" value="1"/>
</dbReference>
<evidence type="ECO:0000256" key="2">
    <source>
        <dbReference type="SAM" id="Phobius"/>
    </source>
</evidence>
<organism evidence="4 5">
    <name type="scientific">Vreelandella rituensis</name>
    <dbReference type="NCBI Taxonomy" id="2282306"/>
    <lineage>
        <taxon>Bacteria</taxon>
        <taxon>Pseudomonadati</taxon>
        <taxon>Pseudomonadota</taxon>
        <taxon>Gammaproteobacteria</taxon>
        <taxon>Oceanospirillales</taxon>
        <taxon>Halomonadaceae</taxon>
        <taxon>Vreelandella</taxon>
    </lineage>
</organism>
<dbReference type="RefSeq" id="WP_114485191.1">
    <property type="nucleotide sequence ID" value="NZ_CBCSHM010000001.1"/>
</dbReference>
<feature type="region of interest" description="Disordered" evidence="1">
    <location>
        <begin position="569"/>
        <end position="616"/>
    </location>
</feature>
<keyword evidence="5" id="KW-1185">Reference proteome</keyword>
<keyword evidence="2" id="KW-0812">Transmembrane</keyword>
<dbReference type="InterPro" id="IPR018392">
    <property type="entry name" value="LysM"/>
</dbReference>
<proteinExistence type="predicted"/>
<keyword evidence="2" id="KW-1133">Transmembrane helix</keyword>
<feature type="domain" description="LysM" evidence="3">
    <location>
        <begin position="480"/>
        <end position="542"/>
    </location>
</feature>
<accession>A0A368UDJ4</accession>
<feature type="compositionally biased region" description="Low complexity" evidence="1">
    <location>
        <begin position="576"/>
        <end position="606"/>
    </location>
</feature>
<dbReference type="AlphaFoldDB" id="A0A368UDJ4"/>
<dbReference type="PROSITE" id="PS51782">
    <property type="entry name" value="LYSM"/>
    <property type="match status" value="1"/>
</dbReference>
<keyword evidence="2" id="KW-0472">Membrane</keyword>
<dbReference type="Proteomes" id="UP000253204">
    <property type="component" value="Unassembled WGS sequence"/>
</dbReference>
<feature type="region of interest" description="Disordered" evidence="1">
    <location>
        <begin position="702"/>
        <end position="736"/>
    </location>
</feature>
<dbReference type="InterPro" id="IPR036779">
    <property type="entry name" value="LysM_dom_sf"/>
</dbReference>
<reference evidence="4 5" key="1">
    <citation type="submission" date="2018-07" db="EMBL/GenBank/DDBJ databases">
        <title>Halomonas rutogse sp. nov., isolated from Lake TangqianCo on Tibetan Plateau.</title>
        <authorList>
            <person name="Lu H."/>
            <person name="Xing P."/>
            <person name="Wu Q."/>
        </authorList>
    </citation>
    <scope>NUCLEOTIDE SEQUENCE [LARGE SCALE GENOMIC DNA]</scope>
    <source>
        <strain evidence="4 5">TQ8S</strain>
    </source>
</reference>
<gene>
    <name evidence="4" type="ORF">DU506_01515</name>
</gene>
<protein>
    <submittedName>
        <fullName evidence="4">LysM peptidoglycan-binding domain-containing protein</fullName>
    </submittedName>
</protein>
<sequence length="736" mass="78074">MPDANQNFSPVNNETNLFSISQVQENLLIIERLLEHEAEANRNRQDRQRRSHIDHFVQSMAKKHRDDGLEGQALAEAVQSSVARTSLMSPKEMFPDIAQELAAERAAMDMPEISEAHAFFKEHAPDLYQDHPDGKIDDVIRLAAQYSNTYPDEPSLFDQIKTAAKSPEFKQNLIKYGSYGLMAGMLVGTGGAAAPAMVVSQVMTRMLPHMKNAGQRLVRSAGDALVRHDIVSQQNYDKASDHMNRLAYKASKSKIMTFGRVAGMVALGALVTGTVTASSLISPEGLTALGEQPDKWLSDDAIAAAREVAGAGDQVSEEAIAAAREVAGISDPSASMEGSNTNETGNTATQDVANPENADGSSNGITSISAHQLSGALHEAGIPATQINLFHQGAILGQAEMIDILNLSTSPEDVLRVMVEQGIDATSLEQAYLAEFGEALTVTETATPPSPPTLDAATASETVTSPTVEPAIEPVPLPPIEYTVQPGDTLSDLIQRALVEEGIPWDSERVYGAGGLVDQIAAANLDTITSPDLIYPGDTIQLPLDILHGEPQYVQPAPEVAAHAQQPIPEAQPATAQVQQPIPEAQPAAAHAQQPTPEAHQAAQTPTGSPEPAPYTINLHERVNDYLRESAQTMAATTAEAGTLAAAESTPSSLSLVERIKQSYGDALARMATMVGPEQAASISQGLDGEVAATSNWNCTEVSGEAPTAAEPETKPEPSKYNNSFGKAYAFRGPGG</sequence>
<feature type="transmembrane region" description="Helical" evidence="2">
    <location>
        <begin position="176"/>
        <end position="199"/>
    </location>
</feature>
<comment type="caution">
    <text evidence="4">The sequence shown here is derived from an EMBL/GenBank/DDBJ whole genome shotgun (WGS) entry which is preliminary data.</text>
</comment>
<name>A0A368UDJ4_9GAMM</name>
<evidence type="ECO:0000256" key="1">
    <source>
        <dbReference type="SAM" id="MobiDB-lite"/>
    </source>
</evidence>
<feature type="region of interest" description="Disordered" evidence="1">
    <location>
        <begin position="330"/>
        <end position="362"/>
    </location>
</feature>
<dbReference type="Gene3D" id="3.10.350.10">
    <property type="entry name" value="LysM domain"/>
    <property type="match status" value="1"/>
</dbReference>
<dbReference type="CDD" id="cd00118">
    <property type="entry name" value="LysM"/>
    <property type="match status" value="1"/>
</dbReference>
<evidence type="ECO:0000313" key="5">
    <source>
        <dbReference type="Proteomes" id="UP000253204"/>
    </source>
</evidence>
<dbReference type="EMBL" id="QPIJ01000001">
    <property type="protein sequence ID" value="RCV93863.1"/>
    <property type="molecule type" value="Genomic_DNA"/>
</dbReference>
<dbReference type="Pfam" id="PF01476">
    <property type="entry name" value="LysM"/>
    <property type="match status" value="1"/>
</dbReference>
<dbReference type="OrthoDB" id="370541at2"/>
<evidence type="ECO:0000313" key="4">
    <source>
        <dbReference type="EMBL" id="RCV93863.1"/>
    </source>
</evidence>
<feature type="transmembrane region" description="Helical" evidence="2">
    <location>
        <begin position="261"/>
        <end position="281"/>
    </location>
</feature>